<evidence type="ECO:0000313" key="2">
    <source>
        <dbReference type="EMBL" id="GAA1921797.1"/>
    </source>
</evidence>
<dbReference type="EMBL" id="BAAAOF010000002">
    <property type="protein sequence ID" value="GAA1921797.1"/>
    <property type="molecule type" value="Genomic_DNA"/>
</dbReference>
<dbReference type="InterPro" id="IPR044855">
    <property type="entry name" value="CoA-Trfase_III_dom3_sf"/>
</dbReference>
<evidence type="ECO:0000313" key="3">
    <source>
        <dbReference type="Proteomes" id="UP001501343"/>
    </source>
</evidence>
<dbReference type="Gene3D" id="3.30.1540.10">
    <property type="entry name" value="formyl-coa transferase, domain 3"/>
    <property type="match status" value="1"/>
</dbReference>
<reference evidence="2 3" key="1">
    <citation type="journal article" date="2019" name="Int. J. Syst. Evol. Microbiol.">
        <title>The Global Catalogue of Microorganisms (GCM) 10K type strain sequencing project: providing services to taxonomists for standard genome sequencing and annotation.</title>
        <authorList>
            <consortium name="The Broad Institute Genomics Platform"/>
            <consortium name="The Broad Institute Genome Sequencing Center for Infectious Disease"/>
            <person name="Wu L."/>
            <person name="Ma J."/>
        </authorList>
    </citation>
    <scope>NUCLEOTIDE SEQUENCE [LARGE SCALE GENOMIC DNA]</scope>
    <source>
        <strain evidence="2 3">JCM 14900</strain>
    </source>
</reference>
<dbReference type="Gene3D" id="3.40.50.10540">
    <property type="entry name" value="Crotonobetainyl-coa:carnitine coa-transferase, domain 1"/>
    <property type="match status" value="1"/>
</dbReference>
<protein>
    <submittedName>
        <fullName evidence="2">CaiB/BaiF CoA-transferase family protein</fullName>
    </submittedName>
</protein>
<dbReference type="RefSeq" id="WP_248146496.1">
    <property type="nucleotide sequence ID" value="NZ_BAAAOF010000002.1"/>
</dbReference>
<dbReference type="InterPro" id="IPR050483">
    <property type="entry name" value="CoA-transferase_III_domain"/>
</dbReference>
<sequence length="381" mass="40220">MTGPLEGLLVADFSRVLAGPYCTMLLADLGATVVKVEGPDGDETRRWMPPSAGDDATYFLSVNRGKRGIVLDLADPADAEVARALAARADVVVQNFLPGTAAKWDLDYDSVRTSNPGAVYASISGFGADSPQPGYDVLAQALSGFMSVTGEPGGPPTKAGVAIVDVVTGLHAAVGILAALHHRDRTGEGQHVEVNLLSSALSALANQTGAWAFAGVVPQRLGNEHPSIFPYGPFPTADGDLVIAIGNDRQFARLREGLGMPVDERFRAAADRSLRRDELRPLLVAALASRSARAWHEVLSGSGVPCAPILDIAEAFALADRLGLAPLARTADGDVVGTRSPVQFSESPVEYRLTPPTPDRDRDWVEREVVARDREGGRFGA</sequence>
<organism evidence="2 3">
    <name type="scientific">Microbacterium aoyamense</name>
    <dbReference type="NCBI Taxonomy" id="344166"/>
    <lineage>
        <taxon>Bacteria</taxon>
        <taxon>Bacillati</taxon>
        <taxon>Actinomycetota</taxon>
        <taxon>Actinomycetes</taxon>
        <taxon>Micrococcales</taxon>
        <taxon>Microbacteriaceae</taxon>
        <taxon>Microbacterium</taxon>
    </lineage>
</organism>
<dbReference type="PANTHER" id="PTHR48207">
    <property type="entry name" value="SUCCINATE--HYDROXYMETHYLGLUTARATE COA-TRANSFERASE"/>
    <property type="match status" value="1"/>
</dbReference>
<dbReference type="SUPFAM" id="SSF89796">
    <property type="entry name" value="CoA-transferase family III (CaiB/BaiF)"/>
    <property type="match status" value="1"/>
</dbReference>
<comment type="caution">
    <text evidence="2">The sequence shown here is derived from an EMBL/GenBank/DDBJ whole genome shotgun (WGS) entry which is preliminary data.</text>
</comment>
<dbReference type="Pfam" id="PF02515">
    <property type="entry name" value="CoA_transf_3"/>
    <property type="match status" value="1"/>
</dbReference>
<keyword evidence="3" id="KW-1185">Reference proteome</keyword>
<name>A0ABN2PIZ0_9MICO</name>
<evidence type="ECO:0000256" key="1">
    <source>
        <dbReference type="ARBA" id="ARBA00022679"/>
    </source>
</evidence>
<dbReference type="InterPro" id="IPR003673">
    <property type="entry name" value="CoA-Trfase_fam_III"/>
</dbReference>
<accession>A0ABN2PIZ0</accession>
<dbReference type="InterPro" id="IPR023606">
    <property type="entry name" value="CoA-Trfase_III_dom_1_sf"/>
</dbReference>
<gene>
    <name evidence="2" type="ORF">GCM10009775_12780</name>
</gene>
<dbReference type="Proteomes" id="UP001501343">
    <property type="component" value="Unassembled WGS sequence"/>
</dbReference>
<dbReference type="PANTHER" id="PTHR48207:SF3">
    <property type="entry name" value="SUCCINATE--HYDROXYMETHYLGLUTARATE COA-TRANSFERASE"/>
    <property type="match status" value="1"/>
</dbReference>
<keyword evidence="1" id="KW-0808">Transferase</keyword>
<proteinExistence type="predicted"/>